<evidence type="ECO:0000313" key="1">
    <source>
        <dbReference type="EMBL" id="KAG0592186.1"/>
    </source>
</evidence>
<gene>
    <name evidence="1" type="ORF">KC19_1G232100</name>
</gene>
<proteinExistence type="predicted"/>
<keyword evidence="2" id="KW-1185">Reference proteome</keyword>
<reference evidence="1" key="1">
    <citation type="submission" date="2020-06" db="EMBL/GenBank/DDBJ databases">
        <title>WGS assembly of Ceratodon purpureus strain R40.</title>
        <authorList>
            <person name="Carey S.B."/>
            <person name="Jenkins J."/>
            <person name="Shu S."/>
            <person name="Lovell J.T."/>
            <person name="Sreedasyam A."/>
            <person name="Maumus F."/>
            <person name="Tiley G.P."/>
            <person name="Fernandez-Pozo N."/>
            <person name="Barry K."/>
            <person name="Chen C."/>
            <person name="Wang M."/>
            <person name="Lipzen A."/>
            <person name="Daum C."/>
            <person name="Saski C.A."/>
            <person name="Payton A.C."/>
            <person name="Mcbreen J.C."/>
            <person name="Conrad R.E."/>
            <person name="Kollar L.M."/>
            <person name="Olsson S."/>
            <person name="Huttunen S."/>
            <person name="Landis J.B."/>
            <person name="Wickett N.J."/>
            <person name="Johnson M.G."/>
            <person name="Rensing S.A."/>
            <person name="Grimwood J."/>
            <person name="Schmutz J."/>
            <person name="Mcdaniel S.F."/>
        </authorList>
    </citation>
    <scope>NUCLEOTIDE SEQUENCE</scope>
    <source>
        <strain evidence="1">R40</strain>
    </source>
</reference>
<accession>A0A8T0JA96</accession>
<evidence type="ECO:0000313" key="2">
    <source>
        <dbReference type="Proteomes" id="UP000822688"/>
    </source>
</evidence>
<dbReference type="EMBL" id="CM026421">
    <property type="protein sequence ID" value="KAG0592186.1"/>
    <property type="molecule type" value="Genomic_DNA"/>
</dbReference>
<comment type="caution">
    <text evidence="1">The sequence shown here is derived from an EMBL/GenBank/DDBJ whole genome shotgun (WGS) entry which is preliminary data.</text>
</comment>
<organism evidence="1 2">
    <name type="scientific">Ceratodon purpureus</name>
    <name type="common">Fire moss</name>
    <name type="synonym">Dicranum purpureum</name>
    <dbReference type="NCBI Taxonomy" id="3225"/>
    <lineage>
        <taxon>Eukaryota</taxon>
        <taxon>Viridiplantae</taxon>
        <taxon>Streptophyta</taxon>
        <taxon>Embryophyta</taxon>
        <taxon>Bryophyta</taxon>
        <taxon>Bryophytina</taxon>
        <taxon>Bryopsida</taxon>
        <taxon>Dicranidae</taxon>
        <taxon>Pseudoditrichales</taxon>
        <taxon>Ditrichaceae</taxon>
        <taxon>Ceratodon</taxon>
    </lineage>
</organism>
<dbReference type="Proteomes" id="UP000822688">
    <property type="component" value="Chromosome 1"/>
</dbReference>
<name>A0A8T0JA96_CERPU</name>
<dbReference type="AlphaFoldDB" id="A0A8T0JA96"/>
<sequence>MVAFDVLSALRCSRSPVSLSRLSLSLGDRCRRGIVCPGPRLNFSTLYSSPFGLLTLGVSVRVCALTCSSPPGGQCRCGCVRWDIVGFAGWWWICGGFVGGGGFVGDVGMLVGLRRGDGFCGDRGVLVDVWGGGGVEGCLWG</sequence>
<protein>
    <submittedName>
        <fullName evidence="1">Uncharacterized protein</fullName>
    </submittedName>
</protein>